<evidence type="ECO:0000313" key="2">
    <source>
        <dbReference type="EMBL" id="GFT71136.1"/>
    </source>
</evidence>
<reference evidence="2" key="1">
    <citation type="submission" date="2020-08" db="EMBL/GenBank/DDBJ databases">
        <title>Multicomponent nature underlies the extraordinary mechanical properties of spider dragline silk.</title>
        <authorList>
            <person name="Kono N."/>
            <person name="Nakamura H."/>
            <person name="Mori M."/>
            <person name="Yoshida Y."/>
            <person name="Ohtoshi R."/>
            <person name="Malay A.D."/>
            <person name="Moran D.A.P."/>
            <person name="Tomita M."/>
            <person name="Numata K."/>
            <person name="Arakawa K."/>
        </authorList>
    </citation>
    <scope>NUCLEOTIDE SEQUENCE</scope>
</reference>
<evidence type="ECO:0000313" key="1">
    <source>
        <dbReference type="EMBL" id="GFS69787.1"/>
    </source>
</evidence>
<proteinExistence type="predicted"/>
<keyword evidence="4" id="KW-1185">Reference proteome</keyword>
<comment type="caution">
    <text evidence="2">The sequence shown here is derived from an EMBL/GenBank/DDBJ whole genome shotgun (WGS) entry which is preliminary data.</text>
</comment>
<gene>
    <name evidence="2" type="ORF">NPIL_27631</name>
    <name evidence="1" type="ORF">NPIL_505801</name>
    <name evidence="3" type="ORF">NPIL_80651</name>
</gene>
<dbReference type="Proteomes" id="UP000887013">
    <property type="component" value="Unassembled WGS sequence"/>
</dbReference>
<feature type="non-terminal residue" evidence="2">
    <location>
        <position position="1"/>
    </location>
</feature>
<evidence type="ECO:0000313" key="3">
    <source>
        <dbReference type="EMBL" id="GFU37383.1"/>
    </source>
</evidence>
<dbReference type="EMBL" id="BMAW01116564">
    <property type="protein sequence ID" value="GFT71136.1"/>
    <property type="molecule type" value="Genomic_DNA"/>
</dbReference>
<accession>A0A8X6PHJ0</accession>
<dbReference type="AlphaFoldDB" id="A0A8X6PHJ0"/>
<organism evidence="2 4">
    <name type="scientific">Nephila pilipes</name>
    <name type="common">Giant wood spider</name>
    <name type="synonym">Nephila maculata</name>
    <dbReference type="NCBI Taxonomy" id="299642"/>
    <lineage>
        <taxon>Eukaryota</taxon>
        <taxon>Metazoa</taxon>
        <taxon>Ecdysozoa</taxon>
        <taxon>Arthropoda</taxon>
        <taxon>Chelicerata</taxon>
        <taxon>Arachnida</taxon>
        <taxon>Araneae</taxon>
        <taxon>Araneomorphae</taxon>
        <taxon>Entelegynae</taxon>
        <taxon>Araneoidea</taxon>
        <taxon>Nephilidae</taxon>
        <taxon>Nephila</taxon>
    </lineage>
</organism>
<evidence type="ECO:0000313" key="4">
    <source>
        <dbReference type="Proteomes" id="UP000887013"/>
    </source>
</evidence>
<name>A0A8X6PHJ0_NEPPI</name>
<sequence>SANVVHVEPVSFVMDAKLAYVKKNMLKEMEDVQKRAGIMEIVTMEVGVWITTEVNSVTAFGD</sequence>
<protein>
    <submittedName>
        <fullName evidence="2">Uncharacterized protein</fullName>
    </submittedName>
</protein>
<dbReference type="EMBL" id="BMAW01095326">
    <property type="protein sequence ID" value="GFS69787.1"/>
    <property type="molecule type" value="Genomic_DNA"/>
</dbReference>
<dbReference type="EMBL" id="BMAW01084202">
    <property type="protein sequence ID" value="GFU37383.1"/>
    <property type="molecule type" value="Genomic_DNA"/>
</dbReference>